<reference evidence="1 2" key="1">
    <citation type="journal article" date="2019" name="Nat. Ecol. Evol.">
        <title>Megaphylogeny resolves global patterns of mushroom evolution.</title>
        <authorList>
            <person name="Varga T."/>
            <person name="Krizsan K."/>
            <person name="Foldi C."/>
            <person name="Dima B."/>
            <person name="Sanchez-Garcia M."/>
            <person name="Sanchez-Ramirez S."/>
            <person name="Szollosi G.J."/>
            <person name="Szarkandi J.G."/>
            <person name="Papp V."/>
            <person name="Albert L."/>
            <person name="Andreopoulos W."/>
            <person name="Angelini C."/>
            <person name="Antonin V."/>
            <person name="Barry K.W."/>
            <person name="Bougher N.L."/>
            <person name="Buchanan P."/>
            <person name="Buyck B."/>
            <person name="Bense V."/>
            <person name="Catcheside P."/>
            <person name="Chovatia M."/>
            <person name="Cooper J."/>
            <person name="Damon W."/>
            <person name="Desjardin D."/>
            <person name="Finy P."/>
            <person name="Geml J."/>
            <person name="Haridas S."/>
            <person name="Hughes K."/>
            <person name="Justo A."/>
            <person name="Karasinski D."/>
            <person name="Kautmanova I."/>
            <person name="Kiss B."/>
            <person name="Kocsube S."/>
            <person name="Kotiranta H."/>
            <person name="LaButti K.M."/>
            <person name="Lechner B.E."/>
            <person name="Liimatainen K."/>
            <person name="Lipzen A."/>
            <person name="Lukacs Z."/>
            <person name="Mihaltcheva S."/>
            <person name="Morgado L.N."/>
            <person name="Niskanen T."/>
            <person name="Noordeloos M.E."/>
            <person name="Ohm R.A."/>
            <person name="Ortiz-Santana B."/>
            <person name="Ovrebo C."/>
            <person name="Racz N."/>
            <person name="Riley R."/>
            <person name="Savchenko A."/>
            <person name="Shiryaev A."/>
            <person name="Soop K."/>
            <person name="Spirin V."/>
            <person name="Szebenyi C."/>
            <person name="Tomsovsky M."/>
            <person name="Tulloss R.E."/>
            <person name="Uehling J."/>
            <person name="Grigoriev I.V."/>
            <person name="Vagvolgyi C."/>
            <person name="Papp T."/>
            <person name="Martin F.M."/>
            <person name="Miettinen O."/>
            <person name="Hibbett D.S."/>
            <person name="Nagy L.G."/>
        </authorList>
    </citation>
    <scope>NUCLEOTIDE SEQUENCE [LARGE SCALE GENOMIC DNA]</scope>
    <source>
        <strain evidence="1 2">FP101781</strain>
    </source>
</reference>
<protein>
    <submittedName>
        <fullName evidence="1">Uncharacterized protein</fullName>
    </submittedName>
</protein>
<evidence type="ECO:0000313" key="2">
    <source>
        <dbReference type="Proteomes" id="UP000298030"/>
    </source>
</evidence>
<accession>A0A4Y7TMC2</accession>
<evidence type="ECO:0000313" key="1">
    <source>
        <dbReference type="EMBL" id="TEB35330.1"/>
    </source>
</evidence>
<dbReference type="EMBL" id="QPFP01000007">
    <property type="protein sequence ID" value="TEB35330.1"/>
    <property type="molecule type" value="Genomic_DNA"/>
</dbReference>
<keyword evidence="2" id="KW-1185">Reference proteome</keyword>
<gene>
    <name evidence="1" type="ORF">FA13DRAFT_1334093</name>
</gene>
<sequence>MTCLVLGSYPGLVRCRRMKSIILCSPSPGTEESEMMTCICVLQVRESLANKNITHIPPSRVLIHLLHNPKSQRRREQVHEGGARGDGVGIPGLLVLVLVSDFLAHRFPHANGLLPGLFLFLGFLCGAEATGPLLVHLCSGCHTICGTSECCECLRGAHTPMAMKSNFLGRTMFTTLSVYLKTSTIISSSVSGAGCSTSVSIHAPKTPGSAHLSFRMGTRMDLWSRQRLRDSIERHLTHDSVHVKIQGVKLYTVRVVGSHVDGDGNGLVIFVRHLNLVFLLHWINCTSHAVSTSPRQRWPRRTNLGVFLAEPTEQCRDTLSRVSCTLQSSERVRRLTIVCYSTKGATKKTKG</sequence>
<name>A0A4Y7TMC2_COPMI</name>
<dbReference type="AlphaFoldDB" id="A0A4Y7TMC2"/>
<proteinExistence type="predicted"/>
<comment type="caution">
    <text evidence="1">The sequence shown here is derived from an EMBL/GenBank/DDBJ whole genome shotgun (WGS) entry which is preliminary data.</text>
</comment>
<organism evidence="1 2">
    <name type="scientific">Coprinellus micaceus</name>
    <name type="common">Glistening ink-cap mushroom</name>
    <name type="synonym">Coprinus micaceus</name>
    <dbReference type="NCBI Taxonomy" id="71717"/>
    <lineage>
        <taxon>Eukaryota</taxon>
        <taxon>Fungi</taxon>
        <taxon>Dikarya</taxon>
        <taxon>Basidiomycota</taxon>
        <taxon>Agaricomycotina</taxon>
        <taxon>Agaricomycetes</taxon>
        <taxon>Agaricomycetidae</taxon>
        <taxon>Agaricales</taxon>
        <taxon>Agaricineae</taxon>
        <taxon>Psathyrellaceae</taxon>
        <taxon>Coprinellus</taxon>
    </lineage>
</organism>
<dbReference type="Proteomes" id="UP000298030">
    <property type="component" value="Unassembled WGS sequence"/>
</dbReference>